<reference evidence="5 6" key="1">
    <citation type="submission" date="2024-11" db="EMBL/GenBank/DDBJ databases">
        <title>A near-complete genome assembly of Cinchona calisaya.</title>
        <authorList>
            <person name="Lian D.C."/>
            <person name="Zhao X.W."/>
            <person name="Wei L."/>
        </authorList>
    </citation>
    <scope>NUCLEOTIDE SEQUENCE [LARGE SCALE GENOMIC DNA]</scope>
    <source>
        <tissue evidence="5">Nenye</tissue>
    </source>
</reference>
<feature type="compositionally biased region" description="Low complexity" evidence="3">
    <location>
        <begin position="33"/>
        <end position="55"/>
    </location>
</feature>
<feature type="domain" description="PRONE" evidence="4">
    <location>
        <begin position="110"/>
        <end position="496"/>
    </location>
</feature>
<dbReference type="EMBL" id="JBJUIK010000014">
    <property type="protein sequence ID" value="KAL3505452.1"/>
    <property type="molecule type" value="Genomic_DNA"/>
</dbReference>
<dbReference type="FunFam" id="1.20.58.2010:FF:000003">
    <property type="entry name" value="Rop guanine nucleotide exchange factor 14"/>
    <property type="match status" value="1"/>
</dbReference>
<name>A0ABD2YDF2_9GENT</name>
<evidence type="ECO:0000256" key="1">
    <source>
        <dbReference type="ARBA" id="ARBA00022658"/>
    </source>
</evidence>
<dbReference type="Proteomes" id="UP001630127">
    <property type="component" value="Unassembled WGS sequence"/>
</dbReference>
<dbReference type="AlphaFoldDB" id="A0ABD2YDF2"/>
<comment type="caution">
    <text evidence="5">The sequence shown here is derived from an EMBL/GenBank/DDBJ whole genome shotgun (WGS) entry which is preliminary data.</text>
</comment>
<evidence type="ECO:0000256" key="3">
    <source>
        <dbReference type="SAM" id="MobiDB-lite"/>
    </source>
</evidence>
<dbReference type="PANTHER" id="PTHR33101">
    <property type="entry name" value="ROP GUANINE NUCLEOTIDE EXCHANGE FACTOR 1"/>
    <property type="match status" value="1"/>
</dbReference>
<protein>
    <recommendedName>
        <fullName evidence="4">PRONE domain-containing protein</fullName>
    </recommendedName>
</protein>
<evidence type="ECO:0000259" key="4">
    <source>
        <dbReference type="PROSITE" id="PS51334"/>
    </source>
</evidence>
<feature type="region of interest" description="Disordered" evidence="3">
    <location>
        <begin position="17"/>
        <end position="74"/>
    </location>
</feature>
<keyword evidence="1 2" id="KW-0344">Guanine-nucleotide releasing factor</keyword>
<organism evidence="5 6">
    <name type="scientific">Cinchona calisaya</name>
    <dbReference type="NCBI Taxonomy" id="153742"/>
    <lineage>
        <taxon>Eukaryota</taxon>
        <taxon>Viridiplantae</taxon>
        <taxon>Streptophyta</taxon>
        <taxon>Embryophyta</taxon>
        <taxon>Tracheophyta</taxon>
        <taxon>Spermatophyta</taxon>
        <taxon>Magnoliopsida</taxon>
        <taxon>eudicotyledons</taxon>
        <taxon>Gunneridae</taxon>
        <taxon>Pentapetalae</taxon>
        <taxon>asterids</taxon>
        <taxon>lamiids</taxon>
        <taxon>Gentianales</taxon>
        <taxon>Rubiaceae</taxon>
        <taxon>Cinchonoideae</taxon>
        <taxon>Cinchoneae</taxon>
        <taxon>Cinchona</taxon>
    </lineage>
</organism>
<sequence length="568" mass="63367">MAANYYYYDNIICSEEEEEDDDVVHPQSEHFESYSLSADVSESESCSSASTFSSRRPPPPPPPPPPHAHVASSSLSSSSSLDFSSSSDFPAMPTVLFPVVGDRHVFIPDEKTEKPQLSEAELIKERFAKLLLGEDMSGGGNGVCTALAISNAITNLAATVFGELWKLEPLATKKKAMWLREMEWLLCVSDSIVELVPSVQELPCGRTFEVMVPQPRPDLSVNLPALKKLDAMLISILDGFHDSEFCYVDRGVIVADGEYTEAKLCPPSRARPSIRLEEKWWLPFPKVPQNGLPEETRKQLHHCRECTNQIYRAAAAINSSVLSDMEIPKVYLDSLPKSGKACLGEVLYRYITANQFTPECLIDYLDLSSEHNNLEIANNIEAALHIWRLKYCKNNLNHKKTGRSQWSGSLKGFVDIEKAKMSAQRAEILLRNLKLHFPGLPQTTLERTKIQYNKDVGQSILESYSRVIESLAFNLMARIEDLLYVDEATRLRAAAESISIVSHRGLTGDCTLQKQVHSGPVSIQLNSCASLLRKPSFCSGAPLVRKLKRIQAPPKDTLDDKLEKLTFL</sequence>
<proteinExistence type="predicted"/>
<dbReference type="PROSITE" id="PS51334">
    <property type="entry name" value="PRONE"/>
    <property type="match status" value="1"/>
</dbReference>
<keyword evidence="6" id="KW-1185">Reference proteome</keyword>
<feature type="compositionally biased region" description="Pro residues" evidence="3">
    <location>
        <begin position="56"/>
        <end position="67"/>
    </location>
</feature>
<dbReference type="GO" id="GO:0005085">
    <property type="term" value="F:guanyl-nucleotide exchange factor activity"/>
    <property type="evidence" value="ECO:0007669"/>
    <property type="project" value="UniProtKB-UniRule"/>
</dbReference>
<evidence type="ECO:0000256" key="2">
    <source>
        <dbReference type="PROSITE-ProRule" id="PRU00663"/>
    </source>
</evidence>
<dbReference type="InterPro" id="IPR038937">
    <property type="entry name" value="RopGEF"/>
</dbReference>
<dbReference type="SUPFAM" id="SSF101447">
    <property type="entry name" value="Formin homology 2 domain (FH2 domain)"/>
    <property type="match status" value="1"/>
</dbReference>
<dbReference type="Pfam" id="PF03759">
    <property type="entry name" value="PRONE"/>
    <property type="match status" value="1"/>
</dbReference>
<accession>A0ABD2YDF2</accession>
<feature type="compositionally biased region" description="Basic and acidic residues" evidence="3">
    <location>
        <begin position="23"/>
        <end position="32"/>
    </location>
</feature>
<dbReference type="InterPro" id="IPR005512">
    <property type="entry name" value="PRONE_dom"/>
</dbReference>
<gene>
    <name evidence="5" type="ORF">ACH5RR_035293</name>
</gene>
<dbReference type="Gene3D" id="1.20.58.2010">
    <property type="entry name" value="PRONE domain, subdomain 1"/>
    <property type="match status" value="2"/>
</dbReference>
<evidence type="ECO:0000313" key="5">
    <source>
        <dbReference type="EMBL" id="KAL3505452.1"/>
    </source>
</evidence>
<dbReference type="FunFam" id="1.20.58.2010:FF:000001">
    <property type="entry name" value="Rop guanine nucleotide exchange factor 14"/>
    <property type="match status" value="1"/>
</dbReference>
<dbReference type="PANTHER" id="PTHR33101:SF50">
    <property type="entry name" value="ROP GUANINE NUCLEOTIDE EXCHANGE FACTOR 1-LIKE"/>
    <property type="match status" value="1"/>
</dbReference>
<evidence type="ECO:0000313" key="6">
    <source>
        <dbReference type="Proteomes" id="UP001630127"/>
    </source>
</evidence>